<evidence type="ECO:0000256" key="4">
    <source>
        <dbReference type="ARBA" id="ARBA00010973"/>
    </source>
</evidence>
<keyword evidence="17" id="KW-0449">Lipoprotein</keyword>
<evidence type="ECO:0000256" key="11">
    <source>
        <dbReference type="ARBA" id="ARBA00022801"/>
    </source>
</evidence>
<dbReference type="EMBL" id="JAAAUY010000080">
    <property type="protein sequence ID" value="KAF9335932.1"/>
    <property type="molecule type" value="Genomic_DNA"/>
</dbReference>
<evidence type="ECO:0000256" key="3">
    <source>
        <dbReference type="ARBA" id="ARBA00004609"/>
    </source>
</evidence>
<keyword evidence="11" id="KW-0378">Hydrolase</keyword>
<evidence type="ECO:0000256" key="12">
    <source>
        <dbReference type="ARBA" id="ARBA00023024"/>
    </source>
</evidence>
<keyword evidence="16" id="KW-0170">Cobalt</keyword>
<evidence type="ECO:0000256" key="20">
    <source>
        <dbReference type="ARBA" id="ARBA00024056"/>
    </source>
</evidence>
<dbReference type="GO" id="GO:0098552">
    <property type="term" value="C:side of membrane"/>
    <property type="evidence" value="ECO:0007669"/>
    <property type="project" value="UniProtKB-KW"/>
</dbReference>
<evidence type="ECO:0000256" key="18">
    <source>
        <dbReference type="ARBA" id="ARBA00023316"/>
    </source>
</evidence>
<keyword evidence="14" id="KW-0325">Glycoprotein</keyword>
<feature type="chain" id="PRO_5040454097" description="chitin deacetylase" evidence="22">
    <location>
        <begin position="24"/>
        <end position="376"/>
    </location>
</feature>
<evidence type="ECO:0000256" key="14">
    <source>
        <dbReference type="ARBA" id="ARBA00023180"/>
    </source>
</evidence>
<feature type="domain" description="NodB homology" evidence="23">
    <location>
        <begin position="120"/>
        <end position="310"/>
    </location>
</feature>
<dbReference type="FunFam" id="3.20.20.370:FF:000004">
    <property type="entry name" value="Related to Chitin deacetylase"/>
    <property type="match status" value="1"/>
</dbReference>
<comment type="catalytic activity">
    <reaction evidence="21">
        <text>[(1-&gt;4)-N-acetyl-beta-D-glucosaminyl](n) + n H2O = chitosan + n acetate</text>
        <dbReference type="Rhea" id="RHEA:10464"/>
        <dbReference type="Rhea" id="RHEA-COMP:9593"/>
        <dbReference type="Rhea" id="RHEA-COMP:9597"/>
        <dbReference type="ChEBI" id="CHEBI:15377"/>
        <dbReference type="ChEBI" id="CHEBI:17029"/>
        <dbReference type="ChEBI" id="CHEBI:30089"/>
        <dbReference type="ChEBI" id="CHEBI:57704"/>
        <dbReference type="EC" id="3.5.1.41"/>
    </reaction>
    <physiologicalReaction direction="left-to-right" evidence="21">
        <dbReference type="Rhea" id="RHEA:10465"/>
    </physiologicalReaction>
</comment>
<comment type="caution">
    <text evidence="24">The sequence shown here is derived from an EMBL/GenBank/DDBJ whole genome shotgun (WGS) entry which is preliminary data.</text>
</comment>
<evidence type="ECO:0000256" key="8">
    <source>
        <dbReference type="ARBA" id="ARBA00022622"/>
    </source>
</evidence>
<dbReference type="GO" id="GO:0000272">
    <property type="term" value="P:polysaccharide catabolic process"/>
    <property type="evidence" value="ECO:0007669"/>
    <property type="project" value="UniProtKB-KW"/>
</dbReference>
<keyword evidence="13" id="KW-0472">Membrane</keyword>
<keyword evidence="6" id="KW-0134">Cell wall</keyword>
<dbReference type="InterPro" id="IPR050248">
    <property type="entry name" value="Polysacc_deacetylase_ArnD"/>
</dbReference>
<proteinExistence type="inferred from homology"/>
<keyword evidence="25" id="KW-1185">Reference proteome</keyword>
<evidence type="ECO:0000256" key="21">
    <source>
        <dbReference type="ARBA" id="ARBA00048494"/>
    </source>
</evidence>
<feature type="signal peptide" evidence="22">
    <location>
        <begin position="1"/>
        <end position="23"/>
    </location>
</feature>
<evidence type="ECO:0000256" key="17">
    <source>
        <dbReference type="ARBA" id="ARBA00023288"/>
    </source>
</evidence>
<keyword evidence="15" id="KW-0119">Carbohydrate metabolism</keyword>
<evidence type="ECO:0000313" key="24">
    <source>
        <dbReference type="EMBL" id="KAF9335932.1"/>
    </source>
</evidence>
<evidence type="ECO:0000256" key="7">
    <source>
        <dbReference type="ARBA" id="ARBA00022525"/>
    </source>
</evidence>
<keyword evidence="9" id="KW-0479">Metal-binding</keyword>
<comment type="cofactor">
    <cofactor evidence="1">
        <name>Co(2+)</name>
        <dbReference type="ChEBI" id="CHEBI:48828"/>
    </cofactor>
</comment>
<evidence type="ECO:0000313" key="25">
    <source>
        <dbReference type="Proteomes" id="UP000696485"/>
    </source>
</evidence>
<dbReference type="AlphaFoldDB" id="A0A9P5STL9"/>
<evidence type="ECO:0000256" key="1">
    <source>
        <dbReference type="ARBA" id="ARBA00001941"/>
    </source>
</evidence>
<accession>A0A9P5STL9</accession>
<keyword evidence="19" id="KW-0624">Polysaccharide degradation</keyword>
<dbReference type="InterPro" id="IPR011330">
    <property type="entry name" value="Glyco_hydro/deAcase_b/a-brl"/>
</dbReference>
<dbReference type="PANTHER" id="PTHR10587:SF133">
    <property type="entry name" value="CHITIN DEACETYLASE 1-RELATED"/>
    <property type="match status" value="1"/>
</dbReference>
<evidence type="ECO:0000256" key="16">
    <source>
        <dbReference type="ARBA" id="ARBA00023285"/>
    </source>
</evidence>
<keyword evidence="12" id="KW-0146">Chitin degradation</keyword>
<comment type="subcellular location">
    <subcellularLocation>
        <location evidence="3">Cell membrane</location>
        <topology evidence="3">Lipid-anchor</topology>
        <topology evidence="3">GPI-anchor</topology>
    </subcellularLocation>
    <subcellularLocation>
        <location evidence="2">Secreted</location>
        <location evidence="2">Cell wall</location>
    </subcellularLocation>
</comment>
<keyword evidence="10 22" id="KW-0732">Signal</keyword>
<dbReference type="EC" id="3.5.1.41" evidence="20"/>
<dbReference type="GO" id="GO:0046872">
    <property type="term" value="F:metal ion binding"/>
    <property type="evidence" value="ECO:0007669"/>
    <property type="project" value="UniProtKB-KW"/>
</dbReference>
<evidence type="ECO:0000256" key="15">
    <source>
        <dbReference type="ARBA" id="ARBA00023277"/>
    </source>
</evidence>
<gene>
    <name evidence="24" type="primary">CDA2_16</name>
    <name evidence="24" type="ORF">BG006_010263</name>
</gene>
<dbReference type="PANTHER" id="PTHR10587">
    <property type="entry name" value="GLYCOSYL TRANSFERASE-RELATED"/>
    <property type="match status" value="1"/>
</dbReference>
<evidence type="ECO:0000256" key="13">
    <source>
        <dbReference type="ARBA" id="ARBA00023136"/>
    </source>
</evidence>
<keyword evidence="8" id="KW-0336">GPI-anchor</keyword>
<reference evidence="24" key="1">
    <citation type="journal article" date="2020" name="Fungal Divers.">
        <title>Resolving the Mortierellaceae phylogeny through synthesis of multi-gene phylogenetics and phylogenomics.</title>
        <authorList>
            <person name="Vandepol N."/>
            <person name="Liber J."/>
            <person name="Desiro A."/>
            <person name="Na H."/>
            <person name="Kennedy M."/>
            <person name="Barry K."/>
            <person name="Grigoriev I.V."/>
            <person name="Miller A.N."/>
            <person name="O'Donnell K."/>
            <person name="Stajich J.E."/>
            <person name="Bonito G."/>
        </authorList>
    </citation>
    <scope>NUCLEOTIDE SEQUENCE</scope>
    <source>
        <strain evidence="24">NVP1</strain>
    </source>
</reference>
<evidence type="ECO:0000256" key="2">
    <source>
        <dbReference type="ARBA" id="ARBA00004191"/>
    </source>
</evidence>
<dbReference type="InterPro" id="IPR002509">
    <property type="entry name" value="NODB_dom"/>
</dbReference>
<dbReference type="Proteomes" id="UP000696485">
    <property type="component" value="Unassembled WGS sequence"/>
</dbReference>
<dbReference type="GO" id="GO:0006032">
    <property type="term" value="P:chitin catabolic process"/>
    <property type="evidence" value="ECO:0007669"/>
    <property type="project" value="UniProtKB-KW"/>
</dbReference>
<dbReference type="GO" id="GO:0009272">
    <property type="term" value="P:fungal-type cell wall biogenesis"/>
    <property type="evidence" value="ECO:0007669"/>
    <property type="project" value="UniProtKB-ARBA"/>
</dbReference>
<evidence type="ECO:0000256" key="5">
    <source>
        <dbReference type="ARBA" id="ARBA00022475"/>
    </source>
</evidence>
<evidence type="ECO:0000256" key="6">
    <source>
        <dbReference type="ARBA" id="ARBA00022512"/>
    </source>
</evidence>
<dbReference type="PROSITE" id="PS51677">
    <property type="entry name" value="NODB"/>
    <property type="match status" value="1"/>
</dbReference>
<dbReference type="GO" id="GO:0071555">
    <property type="term" value="P:cell wall organization"/>
    <property type="evidence" value="ECO:0007669"/>
    <property type="project" value="UniProtKB-KW"/>
</dbReference>
<dbReference type="SUPFAM" id="SSF88713">
    <property type="entry name" value="Glycoside hydrolase/deacetylase"/>
    <property type="match status" value="1"/>
</dbReference>
<dbReference type="Gene3D" id="3.20.20.370">
    <property type="entry name" value="Glycoside hydrolase/deacetylase"/>
    <property type="match status" value="1"/>
</dbReference>
<organism evidence="24 25">
    <name type="scientific">Podila minutissima</name>
    <dbReference type="NCBI Taxonomy" id="64525"/>
    <lineage>
        <taxon>Eukaryota</taxon>
        <taxon>Fungi</taxon>
        <taxon>Fungi incertae sedis</taxon>
        <taxon>Mucoromycota</taxon>
        <taxon>Mortierellomycotina</taxon>
        <taxon>Mortierellomycetes</taxon>
        <taxon>Mortierellales</taxon>
        <taxon>Mortierellaceae</taxon>
        <taxon>Podila</taxon>
    </lineage>
</organism>
<keyword evidence="5" id="KW-1003">Cell membrane</keyword>
<evidence type="ECO:0000256" key="22">
    <source>
        <dbReference type="SAM" id="SignalP"/>
    </source>
</evidence>
<keyword evidence="7" id="KW-0964">Secreted</keyword>
<comment type="similarity">
    <text evidence="4">Belongs to the polysaccharide deacetylase family.</text>
</comment>
<protein>
    <recommendedName>
        <fullName evidence="20">chitin deacetylase</fullName>
        <ecNumber evidence="20">3.5.1.41</ecNumber>
    </recommendedName>
</protein>
<evidence type="ECO:0000259" key="23">
    <source>
        <dbReference type="PROSITE" id="PS51677"/>
    </source>
</evidence>
<name>A0A9P5STL9_9FUNG</name>
<sequence>MVKIISTLASAISLTLSLTLVAAHPGGHGALEKRAAATCSTVYKPVAAGGYPAIDCVPFTQDPQVQTWLKLVDMTKVPVYPTSKDGVCPTDLTTIPKDQCWWTCQKCDAPTDIVSCPKPETWGLTYDDGPSPDSPRLYDNLLDHNQKATLFIVGSRAVSYPETLKRAYKEGHHIAIHTWSHHAMTSLMNEQVVAELKWTETAIFNTIGVTPLYWRPPFGDVDNRVRAIATQLGYKTSIWTQGFDTNDWNIPAGTATPQSVIDTFKSWLVKVPTMSTGFIVLEHDLFPQEVDVAVNGILPVAYATKGLMMQPIVQCLGDGKPYKEGAGSFVLIPDNSTNSGGNSAGGKGNAGTAVAVGSSTWIVGTSIALAAVAGVY</sequence>
<keyword evidence="18" id="KW-0961">Cell wall biogenesis/degradation</keyword>
<evidence type="ECO:0000256" key="9">
    <source>
        <dbReference type="ARBA" id="ARBA00022723"/>
    </source>
</evidence>
<dbReference type="Pfam" id="PF01522">
    <property type="entry name" value="Polysacc_deac_1"/>
    <property type="match status" value="1"/>
</dbReference>
<evidence type="ECO:0000256" key="10">
    <source>
        <dbReference type="ARBA" id="ARBA00022729"/>
    </source>
</evidence>
<evidence type="ECO:0000256" key="19">
    <source>
        <dbReference type="ARBA" id="ARBA00023326"/>
    </source>
</evidence>
<dbReference type="GO" id="GO:0005886">
    <property type="term" value="C:plasma membrane"/>
    <property type="evidence" value="ECO:0007669"/>
    <property type="project" value="UniProtKB-SubCell"/>
</dbReference>
<dbReference type="GO" id="GO:0004099">
    <property type="term" value="F:chitin deacetylase activity"/>
    <property type="evidence" value="ECO:0007669"/>
    <property type="project" value="UniProtKB-EC"/>
</dbReference>